<evidence type="ECO:0000256" key="2">
    <source>
        <dbReference type="ARBA" id="ARBA00005947"/>
    </source>
</evidence>
<dbReference type="InterPro" id="IPR000286">
    <property type="entry name" value="HDACs"/>
</dbReference>
<dbReference type="SUPFAM" id="SSF52768">
    <property type="entry name" value="Arginase/deacetylase"/>
    <property type="match status" value="1"/>
</dbReference>
<dbReference type="PANTHER" id="PTHR10625">
    <property type="entry name" value="HISTONE DEACETYLASE HDAC1-RELATED"/>
    <property type="match status" value="1"/>
</dbReference>
<gene>
    <name evidence="7" type="ORF">J2W36_002429</name>
</gene>
<evidence type="ECO:0000256" key="3">
    <source>
        <dbReference type="ARBA" id="ARBA00022723"/>
    </source>
</evidence>
<sequence>MKVVYTDTHKDHDPQLFMVRGKLKRSNEQPERAFRLLKAVQAEGHEVIGAQDFGPAPRAAIHTPEYLRFLETAHARWQLLDDPSDEVMPNIHPFPGQPCTYPESVVGQAGFHMGDAACSIGAHTWAAAIASANMATHAARLVLDGERAAYALCRPPGHHAYVDRANGFCYLNNVAIAAQYLRRVHDRVAILDIDVHHGNGTQGIFYRRSDVLTISLHGDPRNFTPFFTGHAHERGEGEGLGYNINKPLALGTDIDGYLPALRDACDSIRAFAPGALVVALGLDVHEKDPYKGMKITTPGFAVLLAEIARLGLPTVLVQEGGYLSDDLGPNIASALRGFESVA</sequence>
<dbReference type="CDD" id="cd10001">
    <property type="entry name" value="HDAC_classII_APAH"/>
    <property type="match status" value="1"/>
</dbReference>
<dbReference type="Pfam" id="PF00850">
    <property type="entry name" value="Hist_deacetyl"/>
    <property type="match status" value="1"/>
</dbReference>
<dbReference type="InterPro" id="IPR023801">
    <property type="entry name" value="His_deacetylse_dom"/>
</dbReference>
<protein>
    <submittedName>
        <fullName evidence="7">Acetoin utilization deacetylase AcuC-like enzyme</fullName>
    </submittedName>
</protein>
<keyword evidence="4" id="KW-0378">Hydrolase</keyword>
<organism evidence="7 8">
    <name type="scientific">Variovorax ginsengisoli</name>
    <dbReference type="NCBI Taxonomy" id="363844"/>
    <lineage>
        <taxon>Bacteria</taxon>
        <taxon>Pseudomonadati</taxon>
        <taxon>Pseudomonadota</taxon>
        <taxon>Betaproteobacteria</taxon>
        <taxon>Burkholderiales</taxon>
        <taxon>Comamonadaceae</taxon>
        <taxon>Variovorax</taxon>
    </lineage>
</organism>
<dbReference type="PRINTS" id="PR01270">
    <property type="entry name" value="HDASUPER"/>
</dbReference>
<reference evidence="7 8" key="1">
    <citation type="submission" date="2023-07" db="EMBL/GenBank/DDBJ databases">
        <title>Sorghum-associated microbial communities from plants grown in Nebraska, USA.</title>
        <authorList>
            <person name="Schachtman D."/>
        </authorList>
    </citation>
    <scope>NUCLEOTIDE SEQUENCE [LARGE SCALE GENOMIC DNA]</scope>
    <source>
        <strain evidence="7 8">DS1607</strain>
    </source>
</reference>
<comment type="similarity">
    <text evidence="2">Belongs to the histone deacetylase family.</text>
</comment>
<dbReference type="Proteomes" id="UP001226867">
    <property type="component" value="Unassembled WGS sequence"/>
</dbReference>
<dbReference type="InterPro" id="IPR023696">
    <property type="entry name" value="Ureohydrolase_dom_sf"/>
</dbReference>
<keyword evidence="8" id="KW-1185">Reference proteome</keyword>
<evidence type="ECO:0000256" key="1">
    <source>
        <dbReference type="ARBA" id="ARBA00001947"/>
    </source>
</evidence>
<dbReference type="EMBL" id="JAUSRO010000007">
    <property type="protein sequence ID" value="MDP9900166.1"/>
    <property type="molecule type" value="Genomic_DNA"/>
</dbReference>
<dbReference type="InterPro" id="IPR037138">
    <property type="entry name" value="His_deacetylse_dom_sf"/>
</dbReference>
<evidence type="ECO:0000313" key="8">
    <source>
        <dbReference type="Proteomes" id="UP001226867"/>
    </source>
</evidence>
<comment type="cofactor">
    <cofactor evidence="1">
        <name>Zn(2+)</name>
        <dbReference type="ChEBI" id="CHEBI:29105"/>
    </cofactor>
</comment>
<dbReference type="PANTHER" id="PTHR10625:SF17">
    <property type="entry name" value="HISTONE DEACETYLASE 8"/>
    <property type="match status" value="1"/>
</dbReference>
<proteinExistence type="inferred from homology"/>
<evidence type="ECO:0000313" key="7">
    <source>
        <dbReference type="EMBL" id="MDP9900166.1"/>
    </source>
</evidence>
<evidence type="ECO:0000256" key="4">
    <source>
        <dbReference type="ARBA" id="ARBA00022801"/>
    </source>
</evidence>
<comment type="caution">
    <text evidence="7">The sequence shown here is derived from an EMBL/GenBank/DDBJ whole genome shotgun (WGS) entry which is preliminary data.</text>
</comment>
<dbReference type="Gene3D" id="3.40.800.20">
    <property type="entry name" value="Histone deacetylase domain"/>
    <property type="match status" value="1"/>
</dbReference>
<dbReference type="RefSeq" id="WP_307689985.1">
    <property type="nucleotide sequence ID" value="NZ_JAUSRO010000007.1"/>
</dbReference>
<keyword evidence="5" id="KW-0862">Zinc</keyword>
<evidence type="ECO:0000259" key="6">
    <source>
        <dbReference type="Pfam" id="PF00850"/>
    </source>
</evidence>
<name>A0ABT9S8S3_9BURK</name>
<accession>A0ABT9S8S3</accession>
<evidence type="ECO:0000256" key="5">
    <source>
        <dbReference type="ARBA" id="ARBA00022833"/>
    </source>
</evidence>
<feature type="domain" description="Histone deacetylase" evidence="6">
    <location>
        <begin position="28"/>
        <end position="335"/>
    </location>
</feature>
<keyword evidence="3" id="KW-0479">Metal-binding</keyword>